<dbReference type="AlphaFoldDB" id="A0A9W8YDR0"/>
<dbReference type="Proteomes" id="UP001140560">
    <property type="component" value="Unassembled WGS sequence"/>
</dbReference>
<keyword evidence="3" id="KW-1185">Reference proteome</keyword>
<organism evidence="2 3">
    <name type="scientific">Neocucurbitaria cava</name>
    <dbReference type="NCBI Taxonomy" id="798079"/>
    <lineage>
        <taxon>Eukaryota</taxon>
        <taxon>Fungi</taxon>
        <taxon>Dikarya</taxon>
        <taxon>Ascomycota</taxon>
        <taxon>Pezizomycotina</taxon>
        <taxon>Dothideomycetes</taxon>
        <taxon>Pleosporomycetidae</taxon>
        <taxon>Pleosporales</taxon>
        <taxon>Pleosporineae</taxon>
        <taxon>Cucurbitariaceae</taxon>
        <taxon>Neocucurbitaria</taxon>
    </lineage>
</organism>
<comment type="caution">
    <text evidence="2">The sequence shown here is derived from an EMBL/GenBank/DDBJ whole genome shotgun (WGS) entry which is preliminary data.</text>
</comment>
<reference evidence="2" key="1">
    <citation type="submission" date="2022-10" db="EMBL/GenBank/DDBJ databases">
        <title>Tapping the CABI collections for fungal endophytes: first genome assemblies for Collariella, Neodidymelliopsis, Ascochyta clinopodiicola, Didymella pomorum, Didymosphaeria variabile, Neocosmospora piperis and Neocucurbitaria cava.</title>
        <authorList>
            <person name="Hill R."/>
        </authorList>
    </citation>
    <scope>NUCLEOTIDE SEQUENCE</scope>
    <source>
        <strain evidence="2">IMI 356814</strain>
    </source>
</reference>
<name>A0A9W8YDR0_9PLEO</name>
<protein>
    <recommendedName>
        <fullName evidence="1">2EXR domain-containing protein</fullName>
    </recommendedName>
</protein>
<proteinExistence type="predicted"/>
<feature type="domain" description="2EXR" evidence="1">
    <location>
        <begin position="71"/>
        <end position="127"/>
    </location>
</feature>
<evidence type="ECO:0000259" key="1">
    <source>
        <dbReference type="Pfam" id="PF20150"/>
    </source>
</evidence>
<dbReference type="InterPro" id="IPR045518">
    <property type="entry name" value="2EXR"/>
</dbReference>
<dbReference type="Pfam" id="PF20150">
    <property type="entry name" value="2EXR"/>
    <property type="match status" value="1"/>
</dbReference>
<evidence type="ECO:0000313" key="3">
    <source>
        <dbReference type="Proteomes" id="UP001140560"/>
    </source>
</evidence>
<dbReference type="EMBL" id="JAPEUY010000003">
    <property type="protein sequence ID" value="KAJ4374866.1"/>
    <property type="molecule type" value="Genomic_DNA"/>
</dbReference>
<gene>
    <name evidence="2" type="ORF">N0V83_001944</name>
</gene>
<evidence type="ECO:0000313" key="2">
    <source>
        <dbReference type="EMBL" id="KAJ4374866.1"/>
    </source>
</evidence>
<sequence length="296" mass="34330">MPAPRQYSRVLASTPFSLHHDLFPPLPPCDGHEQQDTATYLPAARAWATIAAKPHVPKSVPTSTLPTPNGFLRLPLELRFMIWEYALHGNYNEIHVDSRYDNWEKDPVKPSFLPQVCYVSQQTMEETVEVVLKGSKINMRRAHIDFFQAFLDVVPSRYELVRYLSFMDPRFYPEGAHKDIELAAKCKRLRVIELVFSHHDLLAPETRNGSGGYLNDAHHPKVQVLFAKYGFEQLSECDMLKKIIMEPRGYHNRNDQFALRLRVLGELLKQMFENKPTPQQVEVEYHWWPDTGVLGY</sequence>
<dbReference type="OrthoDB" id="3792443at2759"/>
<accession>A0A9W8YDR0</accession>